<comment type="similarity">
    <text evidence="2">Belongs to the multi antimicrobial extrusion (MATE) (TC 2.A.66.1) family. MepA subfamily.</text>
</comment>
<evidence type="ECO:0000256" key="10">
    <source>
        <dbReference type="SAM" id="Phobius"/>
    </source>
</evidence>
<dbReference type="GO" id="GO:0015297">
    <property type="term" value="F:antiporter activity"/>
    <property type="evidence" value="ECO:0007669"/>
    <property type="project" value="InterPro"/>
</dbReference>
<protein>
    <recommendedName>
        <fullName evidence="3">Multidrug export protein MepA</fullName>
    </recommendedName>
</protein>
<dbReference type="PANTHER" id="PTHR43823:SF3">
    <property type="entry name" value="MULTIDRUG EXPORT PROTEIN MEPA"/>
    <property type="match status" value="1"/>
</dbReference>
<keyword evidence="4" id="KW-0813">Transport</keyword>
<feature type="transmembrane region" description="Helical" evidence="10">
    <location>
        <begin position="96"/>
        <end position="118"/>
    </location>
</feature>
<dbReference type="EMBL" id="JAINVB010000001">
    <property type="protein sequence ID" value="MCK0086301.1"/>
    <property type="molecule type" value="Genomic_DNA"/>
</dbReference>
<evidence type="ECO:0000313" key="11">
    <source>
        <dbReference type="EMBL" id="MCK0086301.1"/>
    </source>
</evidence>
<feature type="transmembrane region" description="Helical" evidence="10">
    <location>
        <begin position="168"/>
        <end position="191"/>
    </location>
</feature>
<keyword evidence="9" id="KW-0046">Antibiotic resistance</keyword>
<feature type="transmembrane region" description="Helical" evidence="10">
    <location>
        <begin position="197"/>
        <end position="218"/>
    </location>
</feature>
<evidence type="ECO:0000256" key="6">
    <source>
        <dbReference type="ARBA" id="ARBA00022692"/>
    </source>
</evidence>
<reference evidence="12" key="2">
    <citation type="submission" date="2023-01" db="EMBL/GenBank/DDBJ databases">
        <title>Human gut microbiome strain richness.</title>
        <authorList>
            <person name="Chen-Liaw A."/>
        </authorList>
    </citation>
    <scope>NUCLEOTIDE SEQUENCE</scope>
    <source>
        <strain evidence="12">B1_m1001713B170214d0_201011</strain>
    </source>
</reference>
<dbReference type="InterPro" id="IPR045070">
    <property type="entry name" value="MATE_MepA-like"/>
</dbReference>
<dbReference type="NCBIfam" id="TIGR00797">
    <property type="entry name" value="matE"/>
    <property type="match status" value="1"/>
</dbReference>
<keyword evidence="8 10" id="KW-0472">Membrane</keyword>
<dbReference type="Pfam" id="PF01554">
    <property type="entry name" value="MatE"/>
    <property type="match status" value="2"/>
</dbReference>
<evidence type="ECO:0000313" key="12">
    <source>
        <dbReference type="EMBL" id="MDB2000962.1"/>
    </source>
</evidence>
<dbReference type="InterPro" id="IPR051327">
    <property type="entry name" value="MATE_MepA_subfamily"/>
</dbReference>
<gene>
    <name evidence="11" type="ORF">K5I21_10565</name>
    <name evidence="12" type="ORF">PM006_12190</name>
</gene>
<keyword evidence="6 10" id="KW-0812">Transmembrane</keyword>
<dbReference type="RefSeq" id="WP_004462067.1">
    <property type="nucleotide sequence ID" value="NZ_BAABZD010000009.1"/>
</dbReference>
<feature type="transmembrane region" description="Helical" evidence="10">
    <location>
        <begin position="364"/>
        <end position="384"/>
    </location>
</feature>
<feature type="transmembrane region" description="Helical" evidence="10">
    <location>
        <begin position="426"/>
        <end position="445"/>
    </location>
</feature>
<comment type="caution">
    <text evidence="12">The sequence shown here is derived from an EMBL/GenBank/DDBJ whole genome shotgun (WGS) entry which is preliminary data.</text>
</comment>
<dbReference type="GO" id="GO:0005886">
    <property type="term" value="C:plasma membrane"/>
    <property type="evidence" value="ECO:0007669"/>
    <property type="project" value="UniProtKB-SubCell"/>
</dbReference>
<dbReference type="GO" id="GO:0042910">
    <property type="term" value="F:xenobiotic transmembrane transporter activity"/>
    <property type="evidence" value="ECO:0007669"/>
    <property type="project" value="InterPro"/>
</dbReference>
<sequence length="469" mass="51010">MNKDKNDFSQGSVVKNIMSLAVPMTLAQLINVLYNIVDRIYIGRIPQDSTLSLTGIGLSLPIITMVIAFANLFGMGGAPLCSIERGRGRIEEAEKIMGNSFTMMVISGVLLTAFGLIFKRPMLYLFGASDSTWPFADAYITIYLFGSLFVMVGLGMNSFINSQGFGKIGMMTVLLGAVSNIILDPIFIFVLDMGVRGAAFATIISQFLSALWIVRFLTGEKTILKLKRSCLKPELRRIKAIVGLGLSGFTMAITNCTVQIMCNATLQAYGGDLYVGVMTVVNSVREVASLPVSGITQSAQPVLGFNYGAGEYGRVKKAIVFTAAAAIAYTVGIWSLIHGFPEFFIRIFNKDLNLIEAGVPALRLYFFGFFMMSLQFSGQAIFVGLGKSKNAIFFSIFRKVIIVVPLTIMLPGMFHMGTSGVFAAEPISNFIGGIACFGTMMLTVWPELTKMQREKGRETGGIQNQKSKA</sequence>
<dbReference type="Proteomes" id="UP001203136">
    <property type="component" value="Unassembled WGS sequence"/>
</dbReference>
<feature type="transmembrane region" description="Helical" evidence="10">
    <location>
        <begin position="318"/>
        <end position="337"/>
    </location>
</feature>
<dbReference type="InterPro" id="IPR048279">
    <property type="entry name" value="MdtK-like"/>
</dbReference>
<feature type="transmembrane region" description="Helical" evidence="10">
    <location>
        <begin position="12"/>
        <end position="34"/>
    </location>
</feature>
<dbReference type="PIRSF" id="PIRSF006603">
    <property type="entry name" value="DinF"/>
    <property type="match status" value="1"/>
</dbReference>
<dbReference type="InterPro" id="IPR002528">
    <property type="entry name" value="MATE_fam"/>
</dbReference>
<evidence type="ECO:0000313" key="13">
    <source>
        <dbReference type="Proteomes" id="UP001300871"/>
    </source>
</evidence>
<evidence type="ECO:0000256" key="3">
    <source>
        <dbReference type="ARBA" id="ARBA00022106"/>
    </source>
</evidence>
<dbReference type="EMBL" id="JAQLGM010000029">
    <property type="protein sequence ID" value="MDB2000962.1"/>
    <property type="molecule type" value="Genomic_DNA"/>
</dbReference>
<comment type="subcellular location">
    <subcellularLocation>
        <location evidence="1">Cell membrane</location>
        <topology evidence="1">Multi-pass membrane protein</topology>
    </subcellularLocation>
</comment>
<dbReference type="GO" id="GO:0046677">
    <property type="term" value="P:response to antibiotic"/>
    <property type="evidence" value="ECO:0007669"/>
    <property type="project" value="UniProtKB-KW"/>
</dbReference>
<accession>A0AAW6AUA6</accession>
<evidence type="ECO:0000256" key="1">
    <source>
        <dbReference type="ARBA" id="ARBA00004651"/>
    </source>
</evidence>
<evidence type="ECO:0000256" key="7">
    <source>
        <dbReference type="ARBA" id="ARBA00022989"/>
    </source>
</evidence>
<feature type="transmembrane region" description="Helical" evidence="10">
    <location>
        <begin position="138"/>
        <end position="156"/>
    </location>
</feature>
<dbReference type="CDD" id="cd13143">
    <property type="entry name" value="MATE_MepA_like"/>
    <property type="match status" value="1"/>
</dbReference>
<evidence type="ECO:0000256" key="2">
    <source>
        <dbReference type="ARBA" id="ARBA00008417"/>
    </source>
</evidence>
<feature type="transmembrane region" description="Helical" evidence="10">
    <location>
        <begin position="54"/>
        <end position="75"/>
    </location>
</feature>
<dbReference type="GeneID" id="57970545"/>
<reference evidence="11" key="1">
    <citation type="journal article" date="2022" name="Cell Host Microbe">
        <title>Colonization of the live biotherapeutic product VE303 and modulation of the microbiota and metabolites in healthy volunteers.</title>
        <authorList>
            <person name="Dsouza M."/>
            <person name="Menon R."/>
            <person name="Crossette E."/>
            <person name="Bhattarai S.K."/>
            <person name="Schneider J."/>
            <person name="Kim Y.G."/>
            <person name="Reddy S."/>
            <person name="Caballero S."/>
            <person name="Felix C."/>
            <person name="Cornacchione L."/>
            <person name="Hendrickson J."/>
            <person name="Watson A.R."/>
            <person name="Minot S.S."/>
            <person name="Greenfield N."/>
            <person name="Schopf L."/>
            <person name="Szabady R."/>
            <person name="Patarroyo J."/>
            <person name="Smith W."/>
            <person name="Harrison P."/>
            <person name="Kuijper E.J."/>
            <person name="Kelly C.P."/>
            <person name="Olle B."/>
            <person name="Bobilev D."/>
            <person name="Silber J.L."/>
            <person name="Bucci V."/>
            <person name="Roberts B."/>
            <person name="Faith J."/>
            <person name="Norman J.M."/>
        </authorList>
    </citation>
    <scope>NUCLEOTIDE SEQUENCE</scope>
    <source>
        <strain evidence="11">VE303-04</strain>
    </source>
</reference>
<name>A0AAW6AUA6_CLOSY</name>
<evidence type="ECO:0000256" key="4">
    <source>
        <dbReference type="ARBA" id="ARBA00022448"/>
    </source>
</evidence>
<keyword evidence="7 10" id="KW-1133">Transmembrane helix</keyword>
<evidence type="ECO:0000256" key="9">
    <source>
        <dbReference type="ARBA" id="ARBA00023251"/>
    </source>
</evidence>
<proteinExistence type="inferred from homology"/>
<feature type="transmembrane region" description="Helical" evidence="10">
    <location>
        <begin position="396"/>
        <end position="414"/>
    </location>
</feature>
<dbReference type="PANTHER" id="PTHR43823">
    <property type="entry name" value="SPORULATION PROTEIN YKVU"/>
    <property type="match status" value="1"/>
</dbReference>
<evidence type="ECO:0000256" key="5">
    <source>
        <dbReference type="ARBA" id="ARBA00022475"/>
    </source>
</evidence>
<evidence type="ECO:0000256" key="8">
    <source>
        <dbReference type="ARBA" id="ARBA00023136"/>
    </source>
</evidence>
<dbReference type="Proteomes" id="UP001300871">
    <property type="component" value="Unassembled WGS sequence"/>
</dbReference>
<keyword evidence="5" id="KW-1003">Cell membrane</keyword>
<organism evidence="12 13">
    <name type="scientific">Clostridium symbiosum</name>
    <name type="common">Bacteroides symbiosus</name>
    <dbReference type="NCBI Taxonomy" id="1512"/>
    <lineage>
        <taxon>Bacteria</taxon>
        <taxon>Bacillati</taxon>
        <taxon>Bacillota</taxon>
        <taxon>Clostridia</taxon>
        <taxon>Lachnospirales</taxon>
        <taxon>Lachnospiraceae</taxon>
        <taxon>Otoolea</taxon>
    </lineage>
</organism>
<dbReference type="AlphaFoldDB" id="A0AAW6AUA6"/>